<dbReference type="SUPFAM" id="SSF81345">
    <property type="entry name" value="ABC transporter involved in vitamin B12 uptake, BtuC"/>
    <property type="match status" value="1"/>
</dbReference>
<feature type="transmembrane region" description="Helical" evidence="9">
    <location>
        <begin position="227"/>
        <end position="248"/>
    </location>
</feature>
<reference evidence="10 11" key="1">
    <citation type="submission" date="2017-06" db="EMBL/GenBank/DDBJ databases">
        <title>Draft genome sequence of anaerobic fermentative bacterium Anaeromicrobium sediminis DY2726D isolated from West Pacific Ocean sediments.</title>
        <authorList>
            <person name="Zeng X."/>
        </authorList>
    </citation>
    <scope>NUCLEOTIDE SEQUENCE [LARGE SCALE GENOMIC DNA]</scope>
    <source>
        <strain evidence="10 11">DY2726D</strain>
    </source>
</reference>
<evidence type="ECO:0000256" key="8">
    <source>
        <dbReference type="RuleBase" id="RU003943"/>
    </source>
</evidence>
<sequence length="382" mass="41983">MDLLLNIFSDYTLRIVALGSALLGITSGAIGCYAVLRKQSLIGDAVSHAALPGIGLSFLLIGSKNTEWLLLGAFISGWIATFAIGKINRLSRIKYDNALAMSLAVFFGFGLVILTYIQKIPNSNQAGLEKFLFGQASTLLQRDVVLMGIVAFFTLLPIIVFWKEFKLLSFDPNFADTIGFSTKKLDILLTTLIVISIIVGLQTVGVILMSAMLIAPAVAARQWTDRLSVMVILSSILGAIAGICGTFISSSIRNMPTGPIIVVVITIIVFVSLLVAPNRGLIWKKIREAKNKKEINSNRILSILYALSVKHDNPYHPHDLNTIIHGQNRVKHSKKYLRKELKKLKISGLVGEYESNLWAINEKGIDKIKGLDYIDRGESYHA</sequence>
<dbReference type="PANTHER" id="PTHR30477">
    <property type="entry name" value="ABC-TRANSPORTER METAL-BINDING PROTEIN"/>
    <property type="match status" value="1"/>
</dbReference>
<dbReference type="RefSeq" id="WP_095135589.1">
    <property type="nucleotide sequence ID" value="NZ_NIBG01000028.1"/>
</dbReference>
<dbReference type="EMBL" id="NIBG01000028">
    <property type="protein sequence ID" value="PAB57143.1"/>
    <property type="molecule type" value="Genomic_DNA"/>
</dbReference>
<protein>
    <submittedName>
        <fullName evidence="10">ABC transporter</fullName>
    </submittedName>
</protein>
<evidence type="ECO:0000256" key="7">
    <source>
        <dbReference type="ARBA" id="ARBA00023136"/>
    </source>
</evidence>
<comment type="similarity">
    <text evidence="2 8">Belongs to the ABC-3 integral membrane protein family.</text>
</comment>
<evidence type="ECO:0000256" key="1">
    <source>
        <dbReference type="ARBA" id="ARBA00004651"/>
    </source>
</evidence>
<accession>A0A267MEC1</accession>
<dbReference type="InterPro" id="IPR001626">
    <property type="entry name" value="ABC_TroCD"/>
</dbReference>
<dbReference type="AlphaFoldDB" id="A0A267MEC1"/>
<keyword evidence="5 8" id="KW-0812">Transmembrane</keyword>
<evidence type="ECO:0000256" key="3">
    <source>
        <dbReference type="ARBA" id="ARBA00022448"/>
    </source>
</evidence>
<dbReference type="Gene3D" id="1.10.3470.10">
    <property type="entry name" value="ABC transporter involved in vitamin B12 uptake, BtuC"/>
    <property type="match status" value="1"/>
</dbReference>
<keyword evidence="6 9" id="KW-1133">Transmembrane helix</keyword>
<feature type="transmembrane region" description="Helical" evidence="9">
    <location>
        <begin position="12"/>
        <end position="36"/>
    </location>
</feature>
<evidence type="ECO:0000256" key="5">
    <source>
        <dbReference type="ARBA" id="ARBA00022692"/>
    </source>
</evidence>
<dbReference type="Pfam" id="PF00950">
    <property type="entry name" value="ABC-3"/>
    <property type="match status" value="1"/>
</dbReference>
<feature type="transmembrane region" description="Helical" evidence="9">
    <location>
        <begin position="187"/>
        <end position="215"/>
    </location>
</feature>
<keyword evidence="4" id="KW-1003">Cell membrane</keyword>
<dbReference type="FunFam" id="1.10.3470.10:FF:000003">
    <property type="entry name" value="Iron ABC transporter permease SitD"/>
    <property type="match status" value="1"/>
</dbReference>
<comment type="subcellular location">
    <subcellularLocation>
        <location evidence="1 8">Cell membrane</location>
        <topology evidence="1 8">Multi-pass membrane protein</topology>
    </subcellularLocation>
</comment>
<feature type="transmembrane region" description="Helical" evidence="9">
    <location>
        <begin position="42"/>
        <end position="61"/>
    </location>
</feature>
<feature type="transmembrane region" description="Helical" evidence="9">
    <location>
        <begin position="144"/>
        <end position="162"/>
    </location>
</feature>
<keyword evidence="7 9" id="KW-0472">Membrane</keyword>
<comment type="caution">
    <text evidence="10">The sequence shown here is derived from an EMBL/GenBank/DDBJ whole genome shotgun (WGS) entry which is preliminary data.</text>
</comment>
<dbReference type="GO" id="GO:0071281">
    <property type="term" value="P:cellular response to iron ion"/>
    <property type="evidence" value="ECO:0007669"/>
    <property type="project" value="UniProtKB-ARBA"/>
</dbReference>
<feature type="transmembrane region" description="Helical" evidence="9">
    <location>
        <begin position="68"/>
        <end position="87"/>
    </location>
</feature>
<evidence type="ECO:0000256" key="4">
    <source>
        <dbReference type="ARBA" id="ARBA00022475"/>
    </source>
</evidence>
<dbReference type="CDD" id="cd06550">
    <property type="entry name" value="TM_ABC_iron-siderophores_like"/>
    <property type="match status" value="1"/>
</dbReference>
<keyword evidence="3 8" id="KW-0813">Transport</keyword>
<gene>
    <name evidence="10" type="ORF">CCE28_19630</name>
</gene>
<dbReference type="GO" id="GO:0043190">
    <property type="term" value="C:ATP-binding cassette (ABC) transporter complex"/>
    <property type="evidence" value="ECO:0007669"/>
    <property type="project" value="InterPro"/>
</dbReference>
<name>A0A267MEC1_9FIRM</name>
<dbReference type="InterPro" id="IPR037294">
    <property type="entry name" value="ABC_BtuC-like"/>
</dbReference>
<evidence type="ECO:0000256" key="9">
    <source>
        <dbReference type="SAM" id="Phobius"/>
    </source>
</evidence>
<feature type="transmembrane region" description="Helical" evidence="9">
    <location>
        <begin position="260"/>
        <end position="282"/>
    </location>
</feature>
<evidence type="ECO:0000313" key="11">
    <source>
        <dbReference type="Proteomes" id="UP000216024"/>
    </source>
</evidence>
<evidence type="ECO:0000313" key="10">
    <source>
        <dbReference type="EMBL" id="PAB57143.1"/>
    </source>
</evidence>
<evidence type="ECO:0000256" key="2">
    <source>
        <dbReference type="ARBA" id="ARBA00008034"/>
    </source>
</evidence>
<organism evidence="10 11">
    <name type="scientific">Anaeromicrobium sediminis</name>
    <dbReference type="NCBI Taxonomy" id="1478221"/>
    <lineage>
        <taxon>Bacteria</taxon>
        <taxon>Bacillati</taxon>
        <taxon>Bacillota</taxon>
        <taxon>Clostridia</taxon>
        <taxon>Peptostreptococcales</taxon>
        <taxon>Thermotaleaceae</taxon>
        <taxon>Anaeromicrobium</taxon>
    </lineage>
</organism>
<dbReference type="GO" id="GO:0010043">
    <property type="term" value="P:response to zinc ion"/>
    <property type="evidence" value="ECO:0007669"/>
    <property type="project" value="TreeGrafter"/>
</dbReference>
<evidence type="ECO:0000256" key="6">
    <source>
        <dbReference type="ARBA" id="ARBA00022989"/>
    </source>
</evidence>
<dbReference type="OrthoDB" id="9798540at2"/>
<dbReference type="Proteomes" id="UP000216024">
    <property type="component" value="Unassembled WGS sequence"/>
</dbReference>
<keyword evidence="11" id="KW-1185">Reference proteome</keyword>
<proteinExistence type="inferred from homology"/>
<dbReference type="GO" id="GO:0055085">
    <property type="term" value="P:transmembrane transport"/>
    <property type="evidence" value="ECO:0007669"/>
    <property type="project" value="InterPro"/>
</dbReference>
<feature type="transmembrane region" description="Helical" evidence="9">
    <location>
        <begin position="99"/>
        <end position="117"/>
    </location>
</feature>
<dbReference type="PANTHER" id="PTHR30477:SF3">
    <property type="entry name" value="METAL TRANSPORT SYSTEM MEMBRANE PROTEIN CT_069-RELATED"/>
    <property type="match status" value="1"/>
</dbReference>